<evidence type="ECO:0000313" key="4">
    <source>
        <dbReference type="EMBL" id="KAJ1615311.1"/>
    </source>
</evidence>
<dbReference type="PROSITE" id="PS50250">
    <property type="entry name" value="PCI"/>
    <property type="match status" value="1"/>
</dbReference>
<evidence type="ECO:0000313" key="5">
    <source>
        <dbReference type="Proteomes" id="UP001071777"/>
    </source>
</evidence>
<dbReference type="SUPFAM" id="SSF46785">
    <property type="entry name" value="Winged helix' DNA-binding domain"/>
    <property type="match status" value="1"/>
</dbReference>
<keyword evidence="2" id="KW-0175">Coiled coil</keyword>
<proteinExistence type="predicted"/>
<dbReference type="Proteomes" id="UP001071777">
    <property type="component" value="Unassembled WGS sequence"/>
</dbReference>
<dbReference type="PANTHER" id="PTHR14145:SF1">
    <property type="entry name" value="26S PROTEASOME NON-ATPASE REGULATORY SUBUNIT 6"/>
    <property type="match status" value="1"/>
</dbReference>
<keyword evidence="4" id="KW-0687">Ribonucleoprotein</keyword>
<accession>A0ABQ8PBI4</accession>
<comment type="caution">
    <text evidence="4">The sequence shown here is derived from an EMBL/GenBank/DDBJ whole genome shotgun (WGS) entry which is preliminary data.</text>
</comment>
<evidence type="ECO:0000259" key="3">
    <source>
        <dbReference type="PROSITE" id="PS50250"/>
    </source>
</evidence>
<dbReference type="InterPro" id="IPR019585">
    <property type="entry name" value="Rpn7/CSN1"/>
</dbReference>
<dbReference type="Gene3D" id="1.25.40.570">
    <property type="match status" value="1"/>
</dbReference>
<dbReference type="Pfam" id="PF21154">
    <property type="entry name" value="RPN7_PSMD6_C"/>
    <property type="match status" value="1"/>
</dbReference>
<gene>
    <name evidence="4" type="ORF">OJ252_259</name>
</gene>
<dbReference type="InterPro" id="IPR045135">
    <property type="entry name" value="Rpn7_N"/>
</dbReference>
<sequence>MDTSIGLGKTVDLPMSPEELLQTVPDLQLSENIFLLGSNYCKLEEIDSLRSKICSSIEKNSMAPLLKFLSEDIKLINEDKECLSKLMENNNSELNTINEKIKDAEDNYGDLEVRNCHYNKLVFFSKIGSKENCLNELELAIEKTVGGFKLELLFLGIRIGLFWNDLNIVSMFIKKAENALQITSDWERKNRFKVYHAMFHLLTRNFSAASELFLDSLTTFTAVELISFDRLIFYTVISSIISINRTTIKSRLLSSPDILKIALQPENKFLLEFVESFYNGNYRMFFERLINIIHILQRDCYLSRHHKYYLRTVRMKAYIQYLEPYESVSIQNMAESFGISLRFLEKDIVTFISSSKISCTIDKVKQVIICSRKEDKMDHYNQLLQKGDILLNRLQRLSRIIQV</sequence>
<keyword evidence="1" id="KW-0647">Proteasome</keyword>
<dbReference type="PANTHER" id="PTHR14145">
    <property type="entry name" value="26S PROTESOME SUBUNIT 6"/>
    <property type="match status" value="1"/>
</dbReference>
<evidence type="ECO:0000256" key="2">
    <source>
        <dbReference type="SAM" id="Coils"/>
    </source>
</evidence>
<dbReference type="Pfam" id="PF01399">
    <property type="entry name" value="PCI"/>
    <property type="match status" value="1"/>
</dbReference>
<evidence type="ECO:0000256" key="1">
    <source>
        <dbReference type="ARBA" id="ARBA00022942"/>
    </source>
</evidence>
<feature type="domain" description="PCI" evidence="3">
    <location>
        <begin position="205"/>
        <end position="375"/>
    </location>
</feature>
<dbReference type="SMART" id="SM00088">
    <property type="entry name" value="PINT"/>
    <property type="match status" value="1"/>
</dbReference>
<reference evidence="4" key="1">
    <citation type="submission" date="2022-10" db="EMBL/GenBank/DDBJ databases">
        <title>Adaptive evolution leads to modifications in subtelomeric GC content in a zoonotic Cryptosporidium species.</title>
        <authorList>
            <person name="Li J."/>
            <person name="Feng Y."/>
            <person name="Xiao L."/>
        </authorList>
    </citation>
    <scope>NUCLEOTIDE SEQUENCE</scope>
    <source>
        <strain evidence="4">25894</strain>
    </source>
</reference>
<feature type="coiled-coil region" evidence="2">
    <location>
        <begin position="87"/>
        <end position="114"/>
    </location>
</feature>
<keyword evidence="5" id="KW-1185">Reference proteome</keyword>
<dbReference type="GO" id="GO:0005840">
    <property type="term" value="C:ribosome"/>
    <property type="evidence" value="ECO:0007669"/>
    <property type="project" value="UniProtKB-KW"/>
</dbReference>
<name>A0ABQ8PBI4_9CRYT</name>
<dbReference type="InterPro" id="IPR000717">
    <property type="entry name" value="PCI_dom"/>
</dbReference>
<dbReference type="InterPro" id="IPR036390">
    <property type="entry name" value="WH_DNA-bd_sf"/>
</dbReference>
<protein>
    <submittedName>
        <fullName evidence="4">60S ribosomal protein L37</fullName>
    </submittedName>
</protein>
<dbReference type="InterPro" id="IPR049549">
    <property type="entry name" value="RPN7_PSMD6_C"/>
</dbReference>
<organism evidence="4 5">
    <name type="scientific">Cryptosporidium canis</name>
    <dbReference type="NCBI Taxonomy" id="195482"/>
    <lineage>
        <taxon>Eukaryota</taxon>
        <taxon>Sar</taxon>
        <taxon>Alveolata</taxon>
        <taxon>Apicomplexa</taxon>
        <taxon>Conoidasida</taxon>
        <taxon>Coccidia</taxon>
        <taxon>Eucoccidiorida</taxon>
        <taxon>Eimeriorina</taxon>
        <taxon>Cryptosporidiidae</taxon>
        <taxon>Cryptosporidium</taxon>
    </lineage>
</organism>
<keyword evidence="4" id="KW-0689">Ribosomal protein</keyword>
<dbReference type="EMBL" id="JAPCXB010000008">
    <property type="protein sequence ID" value="KAJ1615311.1"/>
    <property type="molecule type" value="Genomic_DNA"/>
</dbReference>
<dbReference type="Pfam" id="PF10602">
    <property type="entry name" value="RPN7"/>
    <property type="match status" value="1"/>
</dbReference>